<dbReference type="EMBL" id="JAAEDL010000026">
    <property type="protein sequence ID" value="MBR0683069.1"/>
    <property type="molecule type" value="Genomic_DNA"/>
</dbReference>
<accession>A0A9X9XH83</accession>
<proteinExistence type="predicted"/>
<name>A0A9X9XH83_9PROT</name>
<dbReference type="Proteomes" id="UP001138709">
    <property type="component" value="Unassembled WGS sequence"/>
</dbReference>
<sequence>MFDLEGTYRVQSRRVGRPSRLVGRWGIGNSPHHLDEYAINVRLAHDPAWRGTRAVKLRPAFVEQRAGEFEQEPDILYKVSQFIPAEGKSPMPTNIVDVAKALSNWDRRVPVLRALIGQKSTEELQAFLNPRLARVIANEYFVHEAGHAIGYDTESKYADGYFKLAGKTVWPLIYVEEFRADLLSFAFASDLLDRQEAAAVFVYNVFLRLGVHTEGLAQAQREPYGPIPTMLYALLREFGWLVPGPKWEMPPLRVGPLAPTSLVELMSACAARARAQLLTPELAAGSSATDAALVAAHFYRSTMSNSQANDELLIACRSAAERL</sequence>
<dbReference type="AlphaFoldDB" id="A0A9X9XH83"/>
<dbReference type="RefSeq" id="WP_211848608.1">
    <property type="nucleotide sequence ID" value="NZ_JAAEDL010000026.1"/>
</dbReference>
<protein>
    <submittedName>
        <fullName evidence="1">Uncharacterized protein</fullName>
    </submittedName>
</protein>
<comment type="caution">
    <text evidence="1">The sequence shown here is derived from an EMBL/GenBank/DDBJ whole genome shotgun (WGS) entry which is preliminary data.</text>
</comment>
<evidence type="ECO:0000313" key="2">
    <source>
        <dbReference type="Proteomes" id="UP001138709"/>
    </source>
</evidence>
<keyword evidence="2" id="KW-1185">Reference proteome</keyword>
<organism evidence="1 2">
    <name type="scientific">Neoroseomonas eburnea</name>
    <dbReference type="NCBI Taxonomy" id="1346889"/>
    <lineage>
        <taxon>Bacteria</taxon>
        <taxon>Pseudomonadati</taxon>
        <taxon>Pseudomonadota</taxon>
        <taxon>Alphaproteobacteria</taxon>
        <taxon>Acetobacterales</taxon>
        <taxon>Acetobacteraceae</taxon>
        <taxon>Neoroseomonas</taxon>
    </lineage>
</organism>
<reference evidence="1" key="2">
    <citation type="journal article" date="2021" name="Syst. Appl. Microbiol.">
        <title>Roseomonas hellenica sp. nov., isolated from roots of wild-growing Alkanna tinctoria.</title>
        <authorList>
            <person name="Rat A."/>
            <person name="Naranjo H.D."/>
            <person name="Lebbe L."/>
            <person name="Cnockaert M."/>
            <person name="Krigas N."/>
            <person name="Grigoriadou K."/>
            <person name="Maloupa E."/>
            <person name="Willems A."/>
        </authorList>
    </citation>
    <scope>NUCLEOTIDE SEQUENCE</scope>
    <source>
        <strain evidence="1">LMG 31228</strain>
    </source>
</reference>
<evidence type="ECO:0000313" key="1">
    <source>
        <dbReference type="EMBL" id="MBR0683069.1"/>
    </source>
</evidence>
<reference evidence="1" key="1">
    <citation type="submission" date="2020-01" db="EMBL/GenBank/DDBJ databases">
        <authorList>
            <person name="Rat A."/>
        </authorList>
    </citation>
    <scope>NUCLEOTIDE SEQUENCE</scope>
    <source>
        <strain evidence="1">LMG 31228</strain>
    </source>
</reference>
<gene>
    <name evidence="1" type="ORF">GXW74_21445</name>
</gene>